<evidence type="ECO:0000313" key="4">
    <source>
        <dbReference type="Proteomes" id="UP000582974"/>
    </source>
</evidence>
<dbReference type="InterPro" id="IPR027417">
    <property type="entry name" value="P-loop_NTPase"/>
</dbReference>
<accession>A0A838AAN5</accession>
<dbReference type="PANTHER" id="PTHR41287">
    <property type="match status" value="1"/>
</dbReference>
<feature type="domain" description="Terminase large subunit-like ATPase" evidence="1">
    <location>
        <begin position="95"/>
        <end position="251"/>
    </location>
</feature>
<reference evidence="3 4" key="1">
    <citation type="submission" date="2020-07" db="EMBL/GenBank/DDBJ databases">
        <title>Genome of Haloechinothrix sp.</title>
        <authorList>
            <person name="Tang S.-K."/>
            <person name="Yang L."/>
            <person name="Zhu W.-Y."/>
        </authorList>
    </citation>
    <scope>NUCLEOTIDE SEQUENCE [LARGE SCALE GENOMIC DNA]</scope>
    <source>
        <strain evidence="3 4">YIM 98757</strain>
    </source>
</reference>
<name>A0A838AAN5_9PSEU</name>
<sequence>MTRTPTSSPVDHDARWRPDDSTGRTCRYTFRDNTCTKRGAHYCEPRADRVVAFFSRMLVHTKGPLKRTPFEPLPWQEHEILRPLFGEVQWSHEWECYARRYRVAYIVVGRKNGKSELAAGIQLYMLVGDDEEAAEVYCAAKDTKQAGKVFEPALRMVQLSPRLSKRLRHIKQSRRLVDEQTGSHYEILTADAQGELGHNPHAFNLDEVLAQPDGSLWGAMTSAAGARLQELCYATTTETNDSASFGAELINEAERVQEDPSRAPHTFTFVRKLPSNADQLERLHRIFDGHPDLPVSTDPFDERNWRWPNPALDAFKSREAMRRQASDGQLDRTKENEFRQYQVNQRVQQVTRWIPMDLWDDNSGEPATRPGWVADQLSGHKCWAGLDLSSKLDLTAWCLLFDSGSVLWRFWCPESVVPLLDEHTGDRFGQWCEQGWVTVTEGDTIDYDRIYDDIEADHERFIIVDATYDKWSGEPVRQEIVKRTGLEMYESSTTYERMTPPMKEFMRRLKAREYAHHGNPVARWMADNLEAKSPTDDPERLRPVKPNRDRVGVRIDGMPAIFFAQDGQMRGEPAPSVYEERGLMSL</sequence>
<dbReference type="InterPro" id="IPR046461">
    <property type="entry name" value="TerL_ATPase"/>
</dbReference>
<feature type="domain" description="Terminase large subunit-like endonuclease" evidence="2">
    <location>
        <begin position="293"/>
        <end position="561"/>
    </location>
</feature>
<evidence type="ECO:0000259" key="1">
    <source>
        <dbReference type="Pfam" id="PF03354"/>
    </source>
</evidence>
<evidence type="ECO:0000259" key="2">
    <source>
        <dbReference type="Pfam" id="PF20441"/>
    </source>
</evidence>
<gene>
    <name evidence="3" type="ORF">H0B56_12145</name>
</gene>
<dbReference type="AlphaFoldDB" id="A0A838AAN5"/>
<organism evidence="3 4">
    <name type="scientific">Haloechinothrix aidingensis</name>
    <dbReference type="NCBI Taxonomy" id="2752311"/>
    <lineage>
        <taxon>Bacteria</taxon>
        <taxon>Bacillati</taxon>
        <taxon>Actinomycetota</taxon>
        <taxon>Actinomycetes</taxon>
        <taxon>Pseudonocardiales</taxon>
        <taxon>Pseudonocardiaceae</taxon>
        <taxon>Haloechinothrix</taxon>
    </lineage>
</organism>
<comment type="caution">
    <text evidence="3">The sequence shown here is derived from an EMBL/GenBank/DDBJ whole genome shotgun (WGS) entry which is preliminary data.</text>
</comment>
<dbReference type="InterPro" id="IPR046462">
    <property type="entry name" value="TerL_nuclease"/>
</dbReference>
<dbReference type="InterPro" id="IPR005021">
    <property type="entry name" value="Terminase_largesu-like"/>
</dbReference>
<proteinExistence type="predicted"/>
<dbReference type="GO" id="GO:0004519">
    <property type="term" value="F:endonuclease activity"/>
    <property type="evidence" value="ECO:0007669"/>
    <property type="project" value="InterPro"/>
</dbReference>
<dbReference type="Pfam" id="PF03354">
    <property type="entry name" value="TerL_ATPase"/>
    <property type="match status" value="1"/>
</dbReference>
<dbReference type="EMBL" id="JACCKD010000004">
    <property type="protein sequence ID" value="MBA0126293.1"/>
    <property type="molecule type" value="Genomic_DNA"/>
</dbReference>
<protein>
    <submittedName>
        <fullName evidence="3">Terminase large subunit</fullName>
    </submittedName>
</protein>
<keyword evidence="4" id="KW-1185">Reference proteome</keyword>
<dbReference type="RefSeq" id="WP_180893132.1">
    <property type="nucleotide sequence ID" value="NZ_JACCKD010000004.1"/>
</dbReference>
<evidence type="ECO:0000313" key="3">
    <source>
        <dbReference type="EMBL" id="MBA0126293.1"/>
    </source>
</evidence>
<dbReference type="PANTHER" id="PTHR41287:SF1">
    <property type="entry name" value="PROTEIN YMFN"/>
    <property type="match status" value="1"/>
</dbReference>
<dbReference type="Proteomes" id="UP000582974">
    <property type="component" value="Unassembled WGS sequence"/>
</dbReference>
<dbReference type="Pfam" id="PF20441">
    <property type="entry name" value="TerL_nuclease"/>
    <property type="match status" value="1"/>
</dbReference>
<dbReference type="Gene3D" id="3.40.50.300">
    <property type="entry name" value="P-loop containing nucleotide triphosphate hydrolases"/>
    <property type="match status" value="1"/>
</dbReference>